<dbReference type="AlphaFoldDB" id="A0A1H8TRB9"/>
<accession>A0A1H8TRB9</accession>
<gene>
    <name evidence="2" type="ORF">SAMN04490178_10757</name>
</gene>
<dbReference type="RefSeq" id="WP_091745446.1">
    <property type="nucleotide sequence ID" value="NZ_FODY01000007.1"/>
</dbReference>
<sequence>MKRYILAALCIALLFAGCGGNGTAPAGKTALTPVAPEQAAMWQLAERISETGEGNSARVLQTAGTAPEQRLELAAGNTGTIEYKLEEPADIAAFFSGDVEFLSTQGTGQVVLTALDATGGEIARLGTVFTGALPPQQQNSQWQDKRYVNNYEGRWESLAREPEALFTAAVPGFKPAMAARYRLTVKVGQGQHALIKGLTAGLAPAKAVELSAVQPAYAAVLGDTLTVEARLTNHSRQPIDKLTVRCVEPEGYGYVVVGAAAQEVTELLPGETRGLSWTIKAQRPDTVNFTKPWPVRLAVEDRTFDLAKLAVRDPGPGTVYYVMTEDLEPIDSAGYAKAWGNANGWLDPEEFTVQLVQKAERLNAIAEQHGAKWTHYTAWPAVKAAEWAAGQSTTGKWQQATLAIRQSVTEQSRHGHEYALHMHSDYDPELPGNVLSYNAAVDGLWANHLHHGWAHSVVTEGDFSDGSSRAGILYTYQRIMEELSADSGQGQLITTRAGSFDIGNGNADEQMSTNAYRKVGLWGSSDADGNLGGSTSGAYGQEIYFTKADDINRPAGDFKEIGLVEFRPTPKPSIAYDTDTAAVMNEKADQGMRAFMTDGQIKPGIHLIDGFTHAMFMLGNGDWRSLEGGQFQALDEHLAYLAQTYAEKGLLRFATASELVRAYIDYYTPNLQAVYGARLSDSFGVSEYAVQLLGKTLPSDAAHRHTVTLKYPLYLRDSAYRISVLKNGQPIMNTWGLPTPYNDIVFTVDDTSATYTLKVYHNPLVFHLSGWLHSVRQSLGRR</sequence>
<evidence type="ECO:0000256" key="1">
    <source>
        <dbReference type="SAM" id="SignalP"/>
    </source>
</evidence>
<name>A0A1H8TRB9_9FIRM</name>
<organism evidence="2 3">
    <name type="scientific">Propionispora vibrioides</name>
    <dbReference type="NCBI Taxonomy" id="112903"/>
    <lineage>
        <taxon>Bacteria</taxon>
        <taxon>Bacillati</taxon>
        <taxon>Bacillota</taxon>
        <taxon>Negativicutes</taxon>
        <taxon>Selenomonadales</taxon>
        <taxon>Sporomusaceae</taxon>
        <taxon>Propionispora</taxon>
    </lineage>
</organism>
<dbReference type="Proteomes" id="UP000198847">
    <property type="component" value="Unassembled WGS sequence"/>
</dbReference>
<keyword evidence="3" id="KW-1185">Reference proteome</keyword>
<protein>
    <recommendedName>
        <fullName evidence="4">NPCBM-associated, NEW3 domain of alpha-galactosidase</fullName>
    </recommendedName>
</protein>
<proteinExistence type="predicted"/>
<dbReference type="EMBL" id="FODY01000007">
    <property type="protein sequence ID" value="SEO92978.1"/>
    <property type="molecule type" value="Genomic_DNA"/>
</dbReference>
<evidence type="ECO:0008006" key="4">
    <source>
        <dbReference type="Google" id="ProtNLM"/>
    </source>
</evidence>
<reference evidence="2 3" key="1">
    <citation type="submission" date="2016-10" db="EMBL/GenBank/DDBJ databases">
        <authorList>
            <person name="de Groot N.N."/>
        </authorList>
    </citation>
    <scope>NUCLEOTIDE SEQUENCE [LARGE SCALE GENOMIC DNA]</scope>
    <source>
        <strain evidence="2 3">DSM 13305</strain>
    </source>
</reference>
<feature type="chain" id="PRO_5011457619" description="NPCBM-associated, NEW3 domain of alpha-galactosidase" evidence="1">
    <location>
        <begin position="27"/>
        <end position="782"/>
    </location>
</feature>
<dbReference type="STRING" id="112903.SAMN04490178_10757"/>
<evidence type="ECO:0000313" key="3">
    <source>
        <dbReference type="Proteomes" id="UP000198847"/>
    </source>
</evidence>
<keyword evidence="1" id="KW-0732">Signal</keyword>
<dbReference type="PROSITE" id="PS51257">
    <property type="entry name" value="PROKAR_LIPOPROTEIN"/>
    <property type="match status" value="1"/>
</dbReference>
<feature type="signal peptide" evidence="1">
    <location>
        <begin position="1"/>
        <end position="26"/>
    </location>
</feature>
<dbReference type="OrthoDB" id="1671686at2"/>
<evidence type="ECO:0000313" key="2">
    <source>
        <dbReference type="EMBL" id="SEO92978.1"/>
    </source>
</evidence>